<dbReference type="AlphaFoldDB" id="Q41858"/>
<accession>Q41858</accession>
<reference evidence="2" key="2">
    <citation type="journal article" date="1989" name="EMBO J.">
        <title>The putative transposase of transposable element Ac from Zea mays L. interacts with subterminal sequences of Ac.</title>
        <authorList>
            <person name="Kunze R."/>
            <person name="Starlinger P."/>
        </authorList>
    </citation>
    <scope>NUCLEOTIDE SEQUENCE</scope>
</reference>
<dbReference type="PIR" id="T03956">
    <property type="entry name" value="T03956"/>
</dbReference>
<evidence type="ECO:0000256" key="1">
    <source>
        <dbReference type="SAM" id="MobiDB-lite"/>
    </source>
</evidence>
<evidence type="ECO:0000313" key="2">
    <source>
        <dbReference type="EMBL" id="CAA25637.1"/>
    </source>
</evidence>
<name>Q41858_MAIZE</name>
<proteinExistence type="predicted"/>
<reference evidence="2" key="1">
    <citation type="journal article" date="1984" name="Mol. Gen. Genet.">
        <title>The DNA sequence of the transposable element Ac of Zea mays L.</title>
        <authorList>
            <person name="Mueller-Neumann M."/>
            <person name="Yoder J.I."/>
            <person name="Starlinger P."/>
        </authorList>
    </citation>
    <scope>NUCLEOTIDE SEQUENCE</scope>
</reference>
<feature type="region of interest" description="Disordered" evidence="1">
    <location>
        <begin position="98"/>
        <end position="154"/>
    </location>
</feature>
<dbReference type="EMBL" id="X01380">
    <property type="protein sequence ID" value="CAA25637.1"/>
    <property type="molecule type" value="Genomic_DNA"/>
</dbReference>
<feature type="compositionally biased region" description="Basic and acidic residues" evidence="1">
    <location>
        <begin position="121"/>
        <end position="131"/>
    </location>
</feature>
<organism evidence="2">
    <name type="scientific">Zea mays</name>
    <name type="common">Maize</name>
    <dbReference type="NCBI Taxonomy" id="4577"/>
    <lineage>
        <taxon>Eukaryota</taxon>
        <taxon>Viridiplantae</taxon>
        <taxon>Streptophyta</taxon>
        <taxon>Embryophyta</taxon>
        <taxon>Tracheophyta</taxon>
        <taxon>Spermatophyta</taxon>
        <taxon>Magnoliopsida</taxon>
        <taxon>Liliopsida</taxon>
        <taxon>Poales</taxon>
        <taxon>Poaceae</taxon>
        <taxon>PACMAD clade</taxon>
        <taxon>Panicoideae</taxon>
        <taxon>Andropogonodae</taxon>
        <taxon>Andropogoneae</taxon>
        <taxon>Tripsacinae</taxon>
        <taxon>Zea</taxon>
    </lineage>
</organism>
<sequence length="154" mass="16941">MTQQLGAMVLTCCTAKCCEPVSSRGDRETADGRMGERRAVEVWRTADRRWRMADGRTADGRAVEWRSGRMGGPRRGWASREQWSGGRTVDGGVCVRRAASRPSPRVVPGAAQRPAGWETGRVGESRRERDASPASACGWRRPDSGVGAWRRVNV</sequence>
<protein>
    <submittedName>
        <fullName evidence="2">Transposable element Ac</fullName>
    </submittedName>
</protein>